<keyword evidence="1" id="KW-0175">Coiled coil</keyword>
<evidence type="ECO:0000313" key="4">
    <source>
        <dbReference type="EMBL" id="KAK8387626.1"/>
    </source>
</evidence>
<evidence type="ECO:0000256" key="1">
    <source>
        <dbReference type="SAM" id="Coils"/>
    </source>
</evidence>
<feature type="compositionally biased region" description="Gly residues" evidence="2">
    <location>
        <begin position="570"/>
        <end position="579"/>
    </location>
</feature>
<organism evidence="4 5">
    <name type="scientific">Scylla paramamosain</name>
    <name type="common">Mud crab</name>
    <dbReference type="NCBI Taxonomy" id="85552"/>
    <lineage>
        <taxon>Eukaryota</taxon>
        <taxon>Metazoa</taxon>
        <taxon>Ecdysozoa</taxon>
        <taxon>Arthropoda</taxon>
        <taxon>Crustacea</taxon>
        <taxon>Multicrustacea</taxon>
        <taxon>Malacostraca</taxon>
        <taxon>Eumalacostraca</taxon>
        <taxon>Eucarida</taxon>
        <taxon>Decapoda</taxon>
        <taxon>Pleocyemata</taxon>
        <taxon>Brachyura</taxon>
        <taxon>Eubrachyura</taxon>
        <taxon>Portunoidea</taxon>
        <taxon>Portunidae</taxon>
        <taxon>Portuninae</taxon>
        <taxon>Scylla</taxon>
    </lineage>
</organism>
<comment type="caution">
    <text evidence="4">The sequence shown here is derived from an EMBL/GenBank/DDBJ whole genome shotgun (WGS) entry which is preliminary data.</text>
</comment>
<keyword evidence="5" id="KW-1185">Reference proteome</keyword>
<dbReference type="EMBL" id="JARAKH010000030">
    <property type="protein sequence ID" value="KAK8387630.1"/>
    <property type="molecule type" value="Genomic_DNA"/>
</dbReference>
<dbReference type="PANTHER" id="PTHR23347:SF6">
    <property type="entry name" value="FI17904P1"/>
    <property type="match status" value="1"/>
</dbReference>
<feature type="domain" description="EF-hand" evidence="3">
    <location>
        <begin position="166"/>
        <end position="201"/>
    </location>
</feature>
<feature type="region of interest" description="Disordered" evidence="2">
    <location>
        <begin position="568"/>
        <end position="602"/>
    </location>
</feature>
<feature type="compositionally biased region" description="Polar residues" evidence="2">
    <location>
        <begin position="142"/>
        <end position="151"/>
    </location>
</feature>
<feature type="region of interest" description="Disordered" evidence="2">
    <location>
        <begin position="812"/>
        <end position="850"/>
    </location>
</feature>
<feature type="compositionally biased region" description="Low complexity" evidence="2">
    <location>
        <begin position="818"/>
        <end position="839"/>
    </location>
</feature>
<feature type="region of interest" description="Disordered" evidence="2">
    <location>
        <begin position="242"/>
        <end position="295"/>
    </location>
</feature>
<dbReference type="GO" id="GO:0005509">
    <property type="term" value="F:calcium ion binding"/>
    <property type="evidence" value="ECO:0007669"/>
    <property type="project" value="InterPro"/>
</dbReference>
<reference evidence="4 5" key="1">
    <citation type="submission" date="2023-03" db="EMBL/GenBank/DDBJ databases">
        <title>High-quality genome of Scylla paramamosain provides insights in environmental adaptation.</title>
        <authorList>
            <person name="Zhang L."/>
        </authorList>
    </citation>
    <scope>NUCLEOTIDE SEQUENCE [LARGE SCALE GENOMIC DNA]</scope>
    <source>
        <strain evidence="4">LZ_2023a</strain>
        <tissue evidence="4">Muscle</tissue>
    </source>
</reference>
<gene>
    <name evidence="4" type="ORF">O3P69_018262</name>
</gene>
<dbReference type="InterPro" id="IPR011992">
    <property type="entry name" value="EF-hand-dom_pair"/>
</dbReference>
<evidence type="ECO:0000256" key="2">
    <source>
        <dbReference type="SAM" id="MobiDB-lite"/>
    </source>
</evidence>
<feature type="region of interest" description="Disordered" evidence="2">
    <location>
        <begin position="453"/>
        <end position="478"/>
    </location>
</feature>
<proteinExistence type="predicted"/>
<dbReference type="Pfam" id="PF10506">
    <property type="entry name" value="USHBP1_PDZ-bd"/>
    <property type="match status" value="2"/>
</dbReference>
<dbReference type="EMBL" id="JARAKH010000030">
    <property type="protein sequence ID" value="KAK8387626.1"/>
    <property type="molecule type" value="Genomic_DNA"/>
</dbReference>
<dbReference type="InterPro" id="IPR002048">
    <property type="entry name" value="EF_hand_dom"/>
</dbReference>
<dbReference type="InterPro" id="IPR019536">
    <property type="entry name" value="USHBP1_PDZ-bd"/>
</dbReference>
<evidence type="ECO:0000313" key="5">
    <source>
        <dbReference type="Proteomes" id="UP001487740"/>
    </source>
</evidence>
<name>A0AAW0TK37_SCYPA</name>
<dbReference type="SUPFAM" id="SSF47473">
    <property type="entry name" value="EF-hand"/>
    <property type="match status" value="1"/>
</dbReference>
<feature type="coiled-coil region" evidence="1">
    <location>
        <begin position="308"/>
        <end position="392"/>
    </location>
</feature>
<sequence length="1092" mass="118943">MSGSSEESRGSCACSCDEDCGRSLSPTSFGHAAESTSGCPSSSDYLPSDPVSGSLSPGGDKCIAGPRAMRRSGWGAAPPPLPEKRKPPLAAITSHLMKAESKEAPSGGVRPRIMTPPVCSSPPERCWWEHQQLSPVSCASGFWETSRQQPPGSEEHRSSSSGSDSEETEKMKALFMACDSDGDGYITSANLAGLMETLGLQCSGDTLARDLGADRKGRISLRNFLSRRKQLSQEVNAIRSEGGGSWTADMWSGGSEGTDPDPLFPSQCPPQLPPKLGQVRGRQPTQSSRQPTSRQVLEATNKLHLAALGSLKGEILELSSRLKVLSQERDMLEKTLTVTQLEKVRVERESEDRLDSQAQHYEERLTELHSVIAELSRKIEQQRINVIAEEEVVAEEYSQSELSHDQHDATDSTSEAVESEEQEQMEEPRDQTATDASTSCDIDDRAVEAGEGIADLDVSECPRGSGDTSSCRASGDDHSRSLSALEEEVKALREENNSLQHALALAQHAASTHRNTLVAVTQERDALCKKLREYQRMQPALPPQALQVADAVTVRGLRGAPLQAFTTVSGGSGLSGSGPGTVSPSPSPQPPESHTPTQDETPIICRLAERVRLKKAESGDQRITGSELSSVGVWTTAVAEQLVAGVQEESDAQELYHALATAGGALAPHERLKEFEVEIERLHARIDHLKAQNDVLAVTLSESKSHCDHLSILMGKYESNSVALQLAVTNLDQTIEAYEVYVALLESEIGLLLASCKAAGVGVKGAGSSSASSGWSISEQEDLVALVKRAQEQRRSTENVARHLLSRLERYGAQPSDTENWSETGTSNNTSTTSSTSSGVDSDLSRGEEQRLRDTINKLKEERGHVSASLLPLESLHLDPLTKHYPLSLQDAHKLDLENAVLMQELTAMREDRAELRAQVYLMEREKAGLELRVGTYEAQAAAYCATIDHLKSELAQHRPSGNQEKEDGDSGVDSSSPEIMEALRRERQLKSRVQDLVTTLEKVTKNSEARHMQSQEFINDLKKANGALLTAVDRLKKKYALKVKRMEQQMMGMVDRHAHQVRVLKQKISVYEGETCSRQTQMISTASETSL</sequence>
<feature type="compositionally biased region" description="Polar residues" evidence="2">
    <location>
        <begin position="283"/>
        <end position="295"/>
    </location>
</feature>
<dbReference type="Proteomes" id="UP001487740">
    <property type="component" value="Unassembled WGS sequence"/>
</dbReference>
<accession>A0AAW0TK37</accession>
<feature type="region of interest" description="Disordered" evidence="2">
    <location>
        <begin position="142"/>
        <end position="168"/>
    </location>
</feature>
<evidence type="ECO:0000259" key="3">
    <source>
        <dbReference type="PROSITE" id="PS50222"/>
    </source>
</evidence>
<feature type="region of interest" description="Disordered" evidence="2">
    <location>
        <begin position="957"/>
        <end position="977"/>
    </location>
</feature>
<protein>
    <recommendedName>
        <fullName evidence="3">EF-hand domain-containing protein</fullName>
    </recommendedName>
</protein>
<dbReference type="InterPro" id="IPR040171">
    <property type="entry name" value="USBP1-like"/>
</dbReference>
<dbReference type="PANTHER" id="PTHR23347">
    <property type="entry name" value="COLORECTAL MUTANT CANCER PROTEIN MCC PROTEIN -RELATED"/>
    <property type="match status" value="1"/>
</dbReference>
<dbReference type="Gene3D" id="1.10.238.10">
    <property type="entry name" value="EF-hand"/>
    <property type="match status" value="1"/>
</dbReference>
<dbReference type="AlphaFoldDB" id="A0AAW0TK37"/>
<feature type="region of interest" description="Disordered" evidence="2">
    <location>
        <begin position="25"/>
        <end position="87"/>
    </location>
</feature>
<feature type="compositionally biased region" description="Polar residues" evidence="2">
    <location>
        <begin position="25"/>
        <end position="55"/>
    </location>
</feature>
<feature type="region of interest" description="Disordered" evidence="2">
    <location>
        <begin position="1"/>
        <end position="20"/>
    </location>
</feature>
<dbReference type="PROSITE" id="PS50222">
    <property type="entry name" value="EF_HAND_2"/>
    <property type="match status" value="1"/>
</dbReference>
<feature type="region of interest" description="Disordered" evidence="2">
    <location>
        <begin position="396"/>
        <end position="440"/>
    </location>
</feature>